<protein>
    <submittedName>
        <fullName evidence="1">Uncharacterized protein</fullName>
    </submittedName>
</protein>
<dbReference type="EMBL" id="JACIDM010000002">
    <property type="protein sequence ID" value="MBB4083096.1"/>
    <property type="molecule type" value="Genomic_DNA"/>
</dbReference>
<gene>
    <name evidence="1" type="ORF">GGR12_001962</name>
</gene>
<sequence>MSPDDLESAFSLLMLDTLFLRGKSEGFFLKFEDACRRIQSGELTHYGPSTLAASGFAEYLEKCSHDGTVTPDVKAAAQRFLDFLEANPGHWPLR</sequence>
<name>A0A7W6JDK7_9CAUL</name>
<dbReference type="RefSeq" id="WP_183204222.1">
    <property type="nucleotide sequence ID" value="NZ_BAAAER010000001.1"/>
</dbReference>
<reference evidence="1 2" key="1">
    <citation type="submission" date="2020-08" db="EMBL/GenBank/DDBJ databases">
        <title>Genomic Encyclopedia of Type Strains, Phase IV (KMG-IV): sequencing the most valuable type-strain genomes for metagenomic binning, comparative biology and taxonomic classification.</title>
        <authorList>
            <person name="Goeker M."/>
        </authorList>
    </citation>
    <scope>NUCLEOTIDE SEQUENCE [LARGE SCALE GENOMIC DNA]</scope>
    <source>
        <strain evidence="1 2">DSM 23960</strain>
    </source>
</reference>
<evidence type="ECO:0000313" key="1">
    <source>
        <dbReference type="EMBL" id="MBB4083096.1"/>
    </source>
</evidence>
<dbReference type="AlphaFoldDB" id="A0A7W6JDK7"/>
<organism evidence="1 2">
    <name type="scientific">Brevundimonas lenta</name>
    <dbReference type="NCBI Taxonomy" id="424796"/>
    <lineage>
        <taxon>Bacteria</taxon>
        <taxon>Pseudomonadati</taxon>
        <taxon>Pseudomonadota</taxon>
        <taxon>Alphaproteobacteria</taxon>
        <taxon>Caulobacterales</taxon>
        <taxon>Caulobacteraceae</taxon>
        <taxon>Brevundimonas</taxon>
    </lineage>
</organism>
<dbReference type="Proteomes" id="UP000529946">
    <property type="component" value="Unassembled WGS sequence"/>
</dbReference>
<evidence type="ECO:0000313" key="2">
    <source>
        <dbReference type="Proteomes" id="UP000529946"/>
    </source>
</evidence>
<proteinExistence type="predicted"/>
<accession>A0A7W6JDK7</accession>
<keyword evidence="2" id="KW-1185">Reference proteome</keyword>
<comment type="caution">
    <text evidence="1">The sequence shown here is derived from an EMBL/GenBank/DDBJ whole genome shotgun (WGS) entry which is preliminary data.</text>
</comment>